<name>E4XAU1_OIKDI</name>
<evidence type="ECO:0000256" key="1">
    <source>
        <dbReference type="SAM" id="Phobius"/>
    </source>
</evidence>
<dbReference type="InParanoid" id="E4XAU1"/>
<keyword evidence="1" id="KW-1133">Transmembrane helix</keyword>
<keyword evidence="1" id="KW-0812">Transmembrane</keyword>
<sequence>MKNCCNKWTVLQILASIETGFAILMIFGDLYLLLEAEVVDQILDLGTTDDQEEGDLLSYAFVVDGFLLCISLCGLLGIYMKEKVQHRCLLVHFLGGASFVLFSFFFLSIAGSILVSGKAASN</sequence>
<keyword evidence="3" id="KW-1185">Reference proteome</keyword>
<proteinExistence type="predicted"/>
<protein>
    <submittedName>
        <fullName evidence="2">Uncharacterized protein</fullName>
    </submittedName>
</protein>
<feature type="transmembrane region" description="Helical" evidence="1">
    <location>
        <begin position="12"/>
        <end position="34"/>
    </location>
</feature>
<feature type="transmembrane region" description="Helical" evidence="1">
    <location>
        <begin position="90"/>
        <end position="115"/>
    </location>
</feature>
<evidence type="ECO:0000313" key="2">
    <source>
        <dbReference type="EMBL" id="CBY08621.1"/>
    </source>
</evidence>
<keyword evidence="1" id="KW-0472">Membrane</keyword>
<evidence type="ECO:0000313" key="3">
    <source>
        <dbReference type="Proteomes" id="UP000001307"/>
    </source>
</evidence>
<accession>E4XAU1</accession>
<feature type="transmembrane region" description="Helical" evidence="1">
    <location>
        <begin position="56"/>
        <end position="78"/>
    </location>
</feature>
<reference evidence="2" key="1">
    <citation type="journal article" date="2010" name="Science">
        <title>Plasticity of animal genome architecture unmasked by rapid evolution of a pelagic tunicate.</title>
        <authorList>
            <person name="Denoeud F."/>
            <person name="Henriet S."/>
            <person name="Mungpakdee S."/>
            <person name="Aury J.M."/>
            <person name="Da Silva C."/>
            <person name="Brinkmann H."/>
            <person name="Mikhaleva J."/>
            <person name="Olsen L.C."/>
            <person name="Jubin C."/>
            <person name="Canestro C."/>
            <person name="Bouquet J.M."/>
            <person name="Danks G."/>
            <person name="Poulain J."/>
            <person name="Campsteijn C."/>
            <person name="Adamski M."/>
            <person name="Cross I."/>
            <person name="Yadetie F."/>
            <person name="Muffato M."/>
            <person name="Louis A."/>
            <person name="Butcher S."/>
            <person name="Tsagkogeorga G."/>
            <person name="Konrad A."/>
            <person name="Singh S."/>
            <person name="Jensen M.F."/>
            <person name="Cong E.H."/>
            <person name="Eikeseth-Otteraa H."/>
            <person name="Noel B."/>
            <person name="Anthouard V."/>
            <person name="Porcel B.M."/>
            <person name="Kachouri-Lafond R."/>
            <person name="Nishino A."/>
            <person name="Ugolini M."/>
            <person name="Chourrout P."/>
            <person name="Nishida H."/>
            <person name="Aasland R."/>
            <person name="Huzurbazar S."/>
            <person name="Westhof E."/>
            <person name="Delsuc F."/>
            <person name="Lehrach H."/>
            <person name="Reinhardt R."/>
            <person name="Weissenbach J."/>
            <person name="Roy S.W."/>
            <person name="Artiguenave F."/>
            <person name="Postlethwait J.H."/>
            <person name="Manak J.R."/>
            <person name="Thompson E.M."/>
            <person name="Jaillon O."/>
            <person name="Du Pasquier L."/>
            <person name="Boudinot P."/>
            <person name="Liberles D.A."/>
            <person name="Volff J.N."/>
            <person name="Philippe H."/>
            <person name="Lenhard B."/>
            <person name="Roest Crollius H."/>
            <person name="Wincker P."/>
            <person name="Chourrout D."/>
        </authorList>
    </citation>
    <scope>NUCLEOTIDE SEQUENCE [LARGE SCALE GENOMIC DNA]</scope>
</reference>
<dbReference type="EMBL" id="FN653032">
    <property type="protein sequence ID" value="CBY08621.1"/>
    <property type="molecule type" value="Genomic_DNA"/>
</dbReference>
<dbReference type="AlphaFoldDB" id="E4XAU1"/>
<organism evidence="2">
    <name type="scientific">Oikopleura dioica</name>
    <name type="common">Tunicate</name>
    <dbReference type="NCBI Taxonomy" id="34765"/>
    <lineage>
        <taxon>Eukaryota</taxon>
        <taxon>Metazoa</taxon>
        <taxon>Chordata</taxon>
        <taxon>Tunicata</taxon>
        <taxon>Appendicularia</taxon>
        <taxon>Copelata</taxon>
        <taxon>Oikopleuridae</taxon>
        <taxon>Oikopleura</taxon>
    </lineage>
</organism>
<gene>
    <name evidence="2" type="ORF">GSOID_T00005203001</name>
</gene>
<dbReference type="Proteomes" id="UP000001307">
    <property type="component" value="Unassembled WGS sequence"/>
</dbReference>